<evidence type="ECO:0000313" key="2">
    <source>
        <dbReference type="EMBL" id="QHU26667.1"/>
    </source>
</evidence>
<protein>
    <submittedName>
        <fullName evidence="2">Uncharacterized protein</fullName>
    </submittedName>
</protein>
<reference evidence="2" key="1">
    <citation type="journal article" date="2020" name="Nature">
        <title>Giant virus diversity and host interactions through global metagenomics.</title>
        <authorList>
            <person name="Schulz F."/>
            <person name="Roux S."/>
            <person name="Paez-Espino D."/>
            <person name="Jungbluth S."/>
            <person name="Walsh D.A."/>
            <person name="Denef V.J."/>
            <person name="McMahon K.D."/>
            <person name="Konstantinidis K.T."/>
            <person name="Eloe-Fadrosh E.A."/>
            <person name="Kyrpides N.C."/>
            <person name="Woyke T."/>
        </authorList>
    </citation>
    <scope>NUCLEOTIDE SEQUENCE</scope>
    <source>
        <strain evidence="2">GVMAG-M-3300027759-42</strain>
    </source>
</reference>
<evidence type="ECO:0000256" key="1">
    <source>
        <dbReference type="SAM" id="Phobius"/>
    </source>
</evidence>
<dbReference type="AlphaFoldDB" id="A0A6C0L8A3"/>
<keyword evidence="1" id="KW-0812">Transmembrane</keyword>
<proteinExistence type="predicted"/>
<name>A0A6C0L8A3_9ZZZZ</name>
<feature type="transmembrane region" description="Helical" evidence="1">
    <location>
        <begin position="102"/>
        <end position="118"/>
    </location>
</feature>
<accession>A0A6C0L8A3</accession>
<feature type="transmembrane region" description="Helical" evidence="1">
    <location>
        <begin position="63"/>
        <end position="81"/>
    </location>
</feature>
<sequence>MFKQVVMVWVFGTPIVCNGFNLTPVRGIITSQAFSESLINNINQEFISDGGVMKDLFQYHYNIPADIIYTLFFMTTLYYQLSTLDNKKIWDDIALYQTYRRRFNMILMFMFVVFVRNIDNAI</sequence>
<dbReference type="EMBL" id="MN740443">
    <property type="protein sequence ID" value="QHU26667.1"/>
    <property type="molecule type" value="Genomic_DNA"/>
</dbReference>
<organism evidence="2">
    <name type="scientific">viral metagenome</name>
    <dbReference type="NCBI Taxonomy" id="1070528"/>
    <lineage>
        <taxon>unclassified sequences</taxon>
        <taxon>metagenomes</taxon>
        <taxon>organismal metagenomes</taxon>
    </lineage>
</organism>
<keyword evidence="1" id="KW-1133">Transmembrane helix</keyword>
<keyword evidence="1" id="KW-0472">Membrane</keyword>